<dbReference type="Proteomes" id="UP001161390">
    <property type="component" value="Unassembled WGS sequence"/>
</dbReference>
<dbReference type="InterPro" id="IPR011008">
    <property type="entry name" value="Dimeric_a/b-barrel"/>
</dbReference>
<sequence length="116" mass="12436">MQYLLAIYEDHSVYADEKAGAEIIQAHMAYSEMLASAGVIRGGEGLEGTDTARTVRKRGGKMAVHDGPFAEMQEQLGGFYIIEVDTMEEALDWAAKIPMAGDGSVEVRPCIDGPAG</sequence>
<dbReference type="Gene3D" id="3.30.70.1060">
    <property type="entry name" value="Dimeric alpha+beta barrel"/>
    <property type="match status" value="1"/>
</dbReference>
<evidence type="ECO:0000259" key="2">
    <source>
        <dbReference type="Pfam" id="PF03795"/>
    </source>
</evidence>
<dbReference type="SUPFAM" id="SSF54909">
    <property type="entry name" value="Dimeric alpha+beta barrel"/>
    <property type="match status" value="1"/>
</dbReference>
<accession>A0ABQ5UZD7</accession>
<protein>
    <recommendedName>
        <fullName evidence="2">YCII-related domain-containing protein</fullName>
    </recommendedName>
</protein>
<reference evidence="3" key="1">
    <citation type="journal article" date="2014" name="Int. J. Syst. Evol. Microbiol.">
        <title>Complete genome of a new Firmicutes species belonging to the dominant human colonic microbiota ('Ruminococcus bicirculans') reveals two chromosomes and a selective capacity to utilize plant glucans.</title>
        <authorList>
            <consortium name="NISC Comparative Sequencing Program"/>
            <person name="Wegmann U."/>
            <person name="Louis P."/>
            <person name="Goesmann A."/>
            <person name="Henrissat B."/>
            <person name="Duncan S.H."/>
            <person name="Flint H.J."/>
        </authorList>
    </citation>
    <scope>NUCLEOTIDE SEQUENCE</scope>
    <source>
        <strain evidence="3">NBRC 108216</strain>
    </source>
</reference>
<proteinExistence type="inferred from homology"/>
<keyword evidence="4" id="KW-1185">Reference proteome</keyword>
<feature type="domain" description="YCII-related" evidence="2">
    <location>
        <begin position="1"/>
        <end position="111"/>
    </location>
</feature>
<comment type="similarity">
    <text evidence="1">Belongs to the YciI family.</text>
</comment>
<comment type="caution">
    <text evidence="3">The sequence shown here is derived from an EMBL/GenBank/DDBJ whole genome shotgun (WGS) entry which is preliminary data.</text>
</comment>
<dbReference type="EMBL" id="BSNJ01000001">
    <property type="protein sequence ID" value="GLQ19799.1"/>
    <property type="molecule type" value="Genomic_DNA"/>
</dbReference>
<evidence type="ECO:0000256" key="1">
    <source>
        <dbReference type="ARBA" id="ARBA00007689"/>
    </source>
</evidence>
<evidence type="ECO:0000313" key="3">
    <source>
        <dbReference type="EMBL" id="GLQ19799.1"/>
    </source>
</evidence>
<dbReference type="PANTHER" id="PTHR35174:SF3">
    <property type="entry name" value="BLL7171 PROTEIN"/>
    <property type="match status" value="1"/>
</dbReference>
<evidence type="ECO:0000313" key="4">
    <source>
        <dbReference type="Proteomes" id="UP001161390"/>
    </source>
</evidence>
<gene>
    <name evidence="3" type="ORF">GCM10007854_07540</name>
</gene>
<organism evidence="3 4">
    <name type="scientific">Algimonas porphyrae</name>
    <dbReference type="NCBI Taxonomy" id="1128113"/>
    <lineage>
        <taxon>Bacteria</taxon>
        <taxon>Pseudomonadati</taxon>
        <taxon>Pseudomonadota</taxon>
        <taxon>Alphaproteobacteria</taxon>
        <taxon>Maricaulales</taxon>
        <taxon>Robiginitomaculaceae</taxon>
        <taxon>Algimonas</taxon>
    </lineage>
</organism>
<dbReference type="InterPro" id="IPR005545">
    <property type="entry name" value="YCII"/>
</dbReference>
<dbReference type="PANTHER" id="PTHR35174">
    <property type="entry name" value="BLL7171 PROTEIN-RELATED"/>
    <property type="match status" value="1"/>
</dbReference>
<name>A0ABQ5UZD7_9PROT</name>
<reference evidence="3" key="2">
    <citation type="submission" date="2023-01" db="EMBL/GenBank/DDBJ databases">
        <title>Draft genome sequence of Algimonas porphyrae strain NBRC 108216.</title>
        <authorList>
            <person name="Sun Q."/>
            <person name="Mori K."/>
        </authorList>
    </citation>
    <scope>NUCLEOTIDE SEQUENCE</scope>
    <source>
        <strain evidence="3">NBRC 108216</strain>
    </source>
</reference>
<dbReference type="Pfam" id="PF03795">
    <property type="entry name" value="YCII"/>
    <property type="match status" value="1"/>
</dbReference>
<dbReference type="RefSeq" id="WP_284369754.1">
    <property type="nucleotide sequence ID" value="NZ_BSNJ01000001.1"/>
</dbReference>